<sequence>SPAGSSNSSSSTQDMSATEDMTMLDMSDGADMPADMDHAQDMDALAPDLGPEDMPPQSACMAPCEAGQVCDEEAGACVACLTDNDCEGELVCEPDTNTCVTCIDDSQCGAPGAPRCEPESMVCVACLDDGDCGDNGRCDTESNACVECLGNDDCTHLGTFSCELESNTCVECLDNTECTSPQAARCGEGNACSSCMIDDDCKHLGLARCETGTCYECLPESEGEDCGGNACDPKTFTCTETPLSTLDSCQPCLADSECGQNQGCVELTFGNVTRGYCLVDGVAAGGCPAPYVVPHNGVTSRSGVTSDWCGINDQVTSCVAVRQRVEDYPTCATSASCGLAGEDDAFCVDEGINGLVCTYLCTQNRQCDETLEECRDVAGDGVPGKEPKPKAPTNQTSASSTKVTTPETSNPPPDQTSTRPEVHEPLTKRGILEEKLSKMKDVKLSPTNPRKTFCQDALKELAESIAENGVIQPIVVRPLTPTTFEVVVGERRTRASRLAGKDTIPALVRDLDEATVLELQFIENDQREAVAPIEEADALDVLIRKHGRDPKDLAAKIGRHVSYIHRRRLLCQLIPELRELVKAERITLGGGEALGQLPENMQRELVNARLKPDGVDHEGNFLSWSTKSVLHAIKFITRKLTHASWELDEQLGDLPACQGCPSRSGAQPGLPGLPADADEEERCLDQSCWAKKLTAKIEQLREQREQEGMRIWTEKHQEERAKNYSAFTTCSSTCWADPKRRTYEELLPKAPRYVSIEAQSGAVLERHYFSRSDIHSNLEREHHEIYLKLANKMSEEAAKKRKAEREALEKRTRACVAWAGEQKPTRAMLALLARATMLEAGRHEGKKVASRTQPKDDPRAWDIYLRERIDEATI</sequence>
<feature type="compositionally biased region" description="Low complexity" evidence="2">
    <location>
        <begin position="1"/>
        <end position="16"/>
    </location>
</feature>
<dbReference type="Gene3D" id="1.10.10.2830">
    <property type="match status" value="1"/>
</dbReference>
<feature type="non-terminal residue" evidence="4">
    <location>
        <position position="1"/>
    </location>
</feature>
<organism evidence="4 5">
    <name type="scientific">Ostreobium quekettii</name>
    <dbReference type="NCBI Taxonomy" id="121088"/>
    <lineage>
        <taxon>Eukaryota</taxon>
        <taxon>Viridiplantae</taxon>
        <taxon>Chlorophyta</taxon>
        <taxon>core chlorophytes</taxon>
        <taxon>Ulvophyceae</taxon>
        <taxon>TCBD clade</taxon>
        <taxon>Bryopsidales</taxon>
        <taxon>Ostreobineae</taxon>
        <taxon>Ostreobiaceae</taxon>
        <taxon>Ostreobium</taxon>
    </lineage>
</organism>
<dbReference type="Gene3D" id="3.90.1530.30">
    <property type="match status" value="1"/>
</dbReference>
<feature type="domain" description="ParB-like N-terminal" evidence="3">
    <location>
        <begin position="432"/>
        <end position="525"/>
    </location>
</feature>
<dbReference type="SUPFAM" id="SSF109709">
    <property type="entry name" value="KorB DNA-binding domain-like"/>
    <property type="match status" value="1"/>
</dbReference>
<dbReference type="GO" id="GO:0003677">
    <property type="term" value="F:DNA binding"/>
    <property type="evidence" value="ECO:0007669"/>
    <property type="project" value="UniProtKB-KW"/>
</dbReference>
<gene>
    <name evidence="4" type="ORF">OSTQU699_LOCUS1369</name>
</gene>
<dbReference type="EMBL" id="CAJHUC010000420">
    <property type="protein sequence ID" value="CAD7696008.1"/>
    <property type="molecule type" value="Genomic_DNA"/>
</dbReference>
<reference evidence="4" key="1">
    <citation type="submission" date="2020-12" db="EMBL/GenBank/DDBJ databases">
        <authorList>
            <person name="Iha C."/>
        </authorList>
    </citation>
    <scope>NUCLEOTIDE SEQUENCE</scope>
</reference>
<dbReference type="InterPro" id="IPR041468">
    <property type="entry name" value="HTH_ParB/Spo0J"/>
</dbReference>
<comment type="caution">
    <text evidence="4">The sequence shown here is derived from an EMBL/GenBank/DDBJ whole genome shotgun (WGS) entry which is preliminary data.</text>
</comment>
<dbReference type="SUPFAM" id="SSF110849">
    <property type="entry name" value="ParB/Sulfiredoxin"/>
    <property type="match status" value="1"/>
</dbReference>
<dbReference type="PANTHER" id="PTHR33375">
    <property type="entry name" value="CHROMOSOME-PARTITIONING PROTEIN PARB-RELATED"/>
    <property type="match status" value="1"/>
</dbReference>
<dbReference type="GO" id="GO:0007059">
    <property type="term" value="P:chromosome segregation"/>
    <property type="evidence" value="ECO:0007669"/>
    <property type="project" value="TreeGrafter"/>
</dbReference>
<keyword evidence="5" id="KW-1185">Reference proteome</keyword>
<evidence type="ECO:0000259" key="3">
    <source>
        <dbReference type="SMART" id="SM00470"/>
    </source>
</evidence>
<dbReference type="FunFam" id="3.90.1530.30:FF:000001">
    <property type="entry name" value="Chromosome partitioning protein ParB"/>
    <property type="match status" value="1"/>
</dbReference>
<dbReference type="Pfam" id="PF02195">
    <property type="entry name" value="ParB_N"/>
    <property type="match status" value="1"/>
</dbReference>
<dbReference type="Pfam" id="PF17762">
    <property type="entry name" value="HTH_ParB"/>
    <property type="match status" value="1"/>
</dbReference>
<feature type="region of interest" description="Disordered" evidence="2">
    <location>
        <begin position="1"/>
        <end position="35"/>
    </location>
</feature>
<protein>
    <recommendedName>
        <fullName evidence="3">ParB-like N-terminal domain-containing protein</fullName>
    </recommendedName>
</protein>
<dbReference type="Proteomes" id="UP000708148">
    <property type="component" value="Unassembled WGS sequence"/>
</dbReference>
<feature type="compositionally biased region" description="Basic and acidic residues" evidence="2">
    <location>
        <begin position="378"/>
        <end position="389"/>
    </location>
</feature>
<dbReference type="SMART" id="SM00470">
    <property type="entry name" value="ParB"/>
    <property type="match status" value="1"/>
</dbReference>
<dbReference type="AlphaFoldDB" id="A0A8S1IMU8"/>
<dbReference type="NCBIfam" id="TIGR00180">
    <property type="entry name" value="parB_part"/>
    <property type="match status" value="1"/>
</dbReference>
<keyword evidence="1" id="KW-0238">DNA-binding</keyword>
<evidence type="ECO:0000256" key="2">
    <source>
        <dbReference type="SAM" id="MobiDB-lite"/>
    </source>
</evidence>
<dbReference type="PANTHER" id="PTHR33375:SF7">
    <property type="entry name" value="CHROMOSOME 2-PARTITIONING PROTEIN PARB-RELATED"/>
    <property type="match status" value="1"/>
</dbReference>
<feature type="region of interest" description="Disordered" evidence="2">
    <location>
        <begin position="378"/>
        <end position="444"/>
    </location>
</feature>
<proteinExistence type="predicted"/>
<feature type="compositionally biased region" description="Basic and acidic residues" evidence="2">
    <location>
        <begin position="420"/>
        <end position="443"/>
    </location>
</feature>
<dbReference type="InterPro" id="IPR050336">
    <property type="entry name" value="Chromosome_partition/occlusion"/>
</dbReference>
<dbReference type="InterPro" id="IPR003115">
    <property type="entry name" value="ParB_N"/>
</dbReference>
<feature type="non-terminal residue" evidence="4">
    <location>
        <position position="874"/>
    </location>
</feature>
<accession>A0A8S1IMU8</accession>
<dbReference type="GO" id="GO:0005694">
    <property type="term" value="C:chromosome"/>
    <property type="evidence" value="ECO:0007669"/>
    <property type="project" value="TreeGrafter"/>
</dbReference>
<dbReference type="CDD" id="cd16393">
    <property type="entry name" value="SPO0J_N"/>
    <property type="match status" value="1"/>
</dbReference>
<evidence type="ECO:0000256" key="1">
    <source>
        <dbReference type="ARBA" id="ARBA00023125"/>
    </source>
</evidence>
<dbReference type="OrthoDB" id="10059059at2759"/>
<feature type="compositionally biased region" description="Polar residues" evidence="2">
    <location>
        <begin position="392"/>
        <end position="408"/>
    </location>
</feature>
<dbReference type="InterPro" id="IPR036086">
    <property type="entry name" value="ParB/Sulfiredoxin_sf"/>
</dbReference>
<name>A0A8S1IMU8_9CHLO</name>
<evidence type="ECO:0000313" key="4">
    <source>
        <dbReference type="EMBL" id="CAD7696008.1"/>
    </source>
</evidence>
<evidence type="ECO:0000313" key="5">
    <source>
        <dbReference type="Proteomes" id="UP000708148"/>
    </source>
</evidence>
<dbReference type="InterPro" id="IPR004437">
    <property type="entry name" value="ParB/RepB/Spo0J"/>
</dbReference>